<evidence type="ECO:0000313" key="1">
    <source>
        <dbReference type="EMBL" id="MBM9469485.1"/>
    </source>
</evidence>
<keyword evidence="2" id="KW-1185">Reference proteome</keyword>
<protein>
    <submittedName>
        <fullName evidence="1">Uncharacterized protein</fullName>
    </submittedName>
</protein>
<evidence type="ECO:0000313" key="2">
    <source>
        <dbReference type="Proteomes" id="UP000663792"/>
    </source>
</evidence>
<name>A0A938YBK5_9ACTN</name>
<sequence>MDGDRAVPVQGASPRATAYGLTPTRALIVSRGSLTEHRLSRAPLTVSRSRDNTHASLRLAEDDTGGWWRGNSLPAENSGMEMLSRSSYANAFHDVADVDGLLRALDSITDDPTGRRVDDEPG</sequence>
<dbReference type="RefSeq" id="WP_205262449.1">
    <property type="nucleotide sequence ID" value="NZ_JAERWK010000027.1"/>
</dbReference>
<proteinExistence type="predicted"/>
<accession>A0A938YBK5</accession>
<dbReference type="EMBL" id="JAERWK010000027">
    <property type="protein sequence ID" value="MBM9469485.1"/>
    <property type="molecule type" value="Genomic_DNA"/>
</dbReference>
<gene>
    <name evidence="1" type="ORF">JL106_19535</name>
</gene>
<reference evidence="1" key="1">
    <citation type="submission" date="2021-01" db="EMBL/GenBank/DDBJ databases">
        <title>YIM 132084 draft genome.</title>
        <authorList>
            <person name="An D."/>
        </authorList>
    </citation>
    <scope>NUCLEOTIDE SEQUENCE</scope>
    <source>
        <strain evidence="1">YIM 132084</strain>
    </source>
</reference>
<dbReference type="AlphaFoldDB" id="A0A938YBK5"/>
<organism evidence="1 2">
    <name type="scientific">Nakamurella leprariae</name>
    <dbReference type="NCBI Taxonomy" id="2803911"/>
    <lineage>
        <taxon>Bacteria</taxon>
        <taxon>Bacillati</taxon>
        <taxon>Actinomycetota</taxon>
        <taxon>Actinomycetes</taxon>
        <taxon>Nakamurellales</taxon>
        <taxon>Nakamurellaceae</taxon>
        <taxon>Nakamurella</taxon>
    </lineage>
</organism>
<comment type="caution">
    <text evidence="1">The sequence shown here is derived from an EMBL/GenBank/DDBJ whole genome shotgun (WGS) entry which is preliminary data.</text>
</comment>
<dbReference type="Proteomes" id="UP000663792">
    <property type="component" value="Unassembled WGS sequence"/>
</dbReference>